<keyword evidence="8" id="KW-1185">Reference proteome</keyword>
<feature type="transmembrane region" description="Helical" evidence="6">
    <location>
        <begin position="222"/>
        <end position="246"/>
    </location>
</feature>
<keyword evidence="3 6" id="KW-0812">Transmembrane</keyword>
<dbReference type="Proteomes" id="UP001589834">
    <property type="component" value="Unassembled WGS sequence"/>
</dbReference>
<evidence type="ECO:0000256" key="1">
    <source>
        <dbReference type="ARBA" id="ARBA00004141"/>
    </source>
</evidence>
<evidence type="ECO:0000256" key="6">
    <source>
        <dbReference type="SAM" id="Phobius"/>
    </source>
</evidence>
<evidence type="ECO:0000313" key="8">
    <source>
        <dbReference type="Proteomes" id="UP001589834"/>
    </source>
</evidence>
<keyword evidence="4 6" id="KW-1133">Transmembrane helix</keyword>
<feature type="transmembrane region" description="Helical" evidence="6">
    <location>
        <begin position="181"/>
        <end position="202"/>
    </location>
</feature>
<dbReference type="PANTHER" id="PTHR30028:SF0">
    <property type="entry name" value="PROTEIN ALUMINUM SENSITIVE 3"/>
    <property type="match status" value="1"/>
</dbReference>
<accession>A0ABV6PU00</accession>
<evidence type="ECO:0000256" key="4">
    <source>
        <dbReference type="ARBA" id="ARBA00022989"/>
    </source>
</evidence>
<evidence type="ECO:0000313" key="7">
    <source>
        <dbReference type="EMBL" id="MFC0593335.1"/>
    </source>
</evidence>
<evidence type="ECO:0000256" key="3">
    <source>
        <dbReference type="ARBA" id="ARBA00022692"/>
    </source>
</evidence>
<gene>
    <name evidence="7" type="ORF">ACFFGG_12310</name>
</gene>
<evidence type="ECO:0000256" key="2">
    <source>
        <dbReference type="ARBA" id="ARBA00005268"/>
    </source>
</evidence>
<feature type="transmembrane region" description="Helical" evidence="6">
    <location>
        <begin position="6"/>
        <end position="28"/>
    </location>
</feature>
<sequence length="266" mass="27794">MSAPPITPLMLAAAALLVLLDAGLSLALGLGMARALLVAALRTVVQLLLVGLVLKWVFAAQSPWLVAAVAALMLAAAGREIWARQQRRLTGWWGWGLGAGVATLATLLAAGLGVSLLAQRPWWSPQVLIPLLGMVLGQVMNGVSVTLNAFTASVVRERPAIEARLALGATRRQALGGVQRAALRGGLIPIINQMSAAGIITLPGMMTGQILAGLAPFEAAKYQILMLLLLAGGAGLGAIAVSHWAVSRVTDGRDRLRLDRLAPERR</sequence>
<dbReference type="Pfam" id="PF03649">
    <property type="entry name" value="UPF0014"/>
    <property type="match status" value="1"/>
</dbReference>
<feature type="transmembrane region" description="Helical" evidence="6">
    <location>
        <begin position="94"/>
        <end position="116"/>
    </location>
</feature>
<feature type="transmembrane region" description="Helical" evidence="6">
    <location>
        <begin position="64"/>
        <end position="82"/>
    </location>
</feature>
<keyword evidence="5 6" id="KW-0472">Membrane</keyword>
<feature type="transmembrane region" description="Helical" evidence="6">
    <location>
        <begin position="128"/>
        <end position="150"/>
    </location>
</feature>
<dbReference type="RefSeq" id="WP_293221449.1">
    <property type="nucleotide sequence ID" value="NZ_JBHLTN010000024.1"/>
</dbReference>
<comment type="subcellular location">
    <subcellularLocation>
        <location evidence="1">Membrane</location>
        <topology evidence="1">Multi-pass membrane protein</topology>
    </subcellularLocation>
</comment>
<comment type="similarity">
    <text evidence="2">Belongs to the UPF0014 family.</text>
</comment>
<dbReference type="EMBL" id="JBHLTN010000024">
    <property type="protein sequence ID" value="MFC0593335.1"/>
    <property type="molecule type" value="Genomic_DNA"/>
</dbReference>
<proteinExistence type="inferred from homology"/>
<name>A0ABV6PU00_9BURK</name>
<feature type="transmembrane region" description="Helical" evidence="6">
    <location>
        <begin position="35"/>
        <end position="58"/>
    </location>
</feature>
<dbReference type="PANTHER" id="PTHR30028">
    <property type="entry name" value="UPF0014 INNER MEMBRANE PROTEIN YBBM-RELATED"/>
    <property type="match status" value="1"/>
</dbReference>
<dbReference type="InterPro" id="IPR005226">
    <property type="entry name" value="UPF0014_fam"/>
</dbReference>
<comment type="caution">
    <text evidence="7">The sequence shown here is derived from an EMBL/GenBank/DDBJ whole genome shotgun (WGS) entry which is preliminary data.</text>
</comment>
<protein>
    <submittedName>
        <fullName evidence="7">ABC transporter permease</fullName>
    </submittedName>
</protein>
<evidence type="ECO:0000256" key="5">
    <source>
        <dbReference type="ARBA" id="ARBA00023136"/>
    </source>
</evidence>
<reference evidence="7 8" key="1">
    <citation type="submission" date="2024-09" db="EMBL/GenBank/DDBJ databases">
        <authorList>
            <person name="Sun Q."/>
            <person name="Mori K."/>
        </authorList>
    </citation>
    <scope>NUCLEOTIDE SEQUENCE [LARGE SCALE GENOMIC DNA]</scope>
    <source>
        <strain evidence="7 8">NCAIM B.02336</strain>
    </source>
</reference>
<organism evidence="7 8">
    <name type="scientific">Ottowia pentelensis</name>
    <dbReference type="NCBI Taxonomy" id="511108"/>
    <lineage>
        <taxon>Bacteria</taxon>
        <taxon>Pseudomonadati</taxon>
        <taxon>Pseudomonadota</taxon>
        <taxon>Betaproteobacteria</taxon>
        <taxon>Burkholderiales</taxon>
        <taxon>Comamonadaceae</taxon>
        <taxon>Ottowia</taxon>
    </lineage>
</organism>